<gene>
    <name evidence="2" type="ordered locus">JJD26997_0352</name>
</gene>
<keyword evidence="1" id="KW-0812">Transmembrane</keyword>
<dbReference type="HOGENOM" id="CLU_3181360_0_0_7"/>
<reference evidence="3" key="1">
    <citation type="submission" date="2007-07" db="EMBL/GenBank/DDBJ databases">
        <title>Complete genome sequence of Campylobacter jejuni subsp doylei 269.97 isolated from human blood.</title>
        <authorList>
            <person name="Fouts D.E."/>
            <person name="Mongodin E.F."/>
            <person name="Puiu D."/>
            <person name="Sebastian Y."/>
            <person name="Miller W.G."/>
            <person name="Mandrell R.E."/>
            <person name="Lastovica A.J."/>
            <person name="Nelson K.E."/>
        </authorList>
    </citation>
    <scope>NUCLEOTIDE SEQUENCE [LARGE SCALE GENOMIC DNA]</scope>
    <source>
        <strain evidence="3">ATCC BAA-1458 / RM4099 / 269.97</strain>
    </source>
</reference>
<evidence type="ECO:0000256" key="1">
    <source>
        <dbReference type="SAM" id="Phobius"/>
    </source>
</evidence>
<keyword evidence="1" id="KW-1133">Transmembrane helix</keyword>
<dbReference type="EMBL" id="CP000768">
    <property type="protein sequence ID" value="ABS44745.1"/>
    <property type="molecule type" value="Genomic_DNA"/>
</dbReference>
<keyword evidence="1" id="KW-0472">Membrane</keyword>
<evidence type="ECO:0000313" key="2">
    <source>
        <dbReference type="EMBL" id="ABS44745.1"/>
    </source>
</evidence>
<proteinExistence type="predicted"/>
<protein>
    <submittedName>
        <fullName evidence="2">Uncharacterized protein</fullName>
    </submittedName>
</protein>
<organism evidence="2 3">
    <name type="scientific">Campylobacter jejuni subsp. doylei (strain ATCC BAA-1458 / RM4099 / 269.97)</name>
    <dbReference type="NCBI Taxonomy" id="360109"/>
    <lineage>
        <taxon>Bacteria</taxon>
        <taxon>Pseudomonadati</taxon>
        <taxon>Campylobacterota</taxon>
        <taxon>Epsilonproteobacteria</taxon>
        <taxon>Campylobacterales</taxon>
        <taxon>Campylobacteraceae</taxon>
        <taxon>Campylobacter</taxon>
    </lineage>
</organism>
<evidence type="ECO:0000313" key="3">
    <source>
        <dbReference type="Proteomes" id="UP000002302"/>
    </source>
</evidence>
<accession>A7H232</accession>
<feature type="transmembrane region" description="Helical" evidence="1">
    <location>
        <begin position="20"/>
        <end position="41"/>
    </location>
</feature>
<sequence length="46" mass="5073">MDNFGNVVDIGKLIIFSNSFIAILIIAFFIAKSILIALKMLNEVSD</sequence>
<dbReference type="KEGG" id="cjd:JJD26997_0352"/>
<dbReference type="Proteomes" id="UP000002302">
    <property type="component" value="Chromosome"/>
</dbReference>
<dbReference type="AlphaFoldDB" id="A7H232"/>
<name>A7H232_CAMJD</name>